<organism evidence="1 2">
    <name type="scientific">Prorocentrum cordatum</name>
    <dbReference type="NCBI Taxonomy" id="2364126"/>
    <lineage>
        <taxon>Eukaryota</taxon>
        <taxon>Sar</taxon>
        <taxon>Alveolata</taxon>
        <taxon>Dinophyceae</taxon>
        <taxon>Prorocentrales</taxon>
        <taxon>Prorocentraceae</taxon>
        <taxon>Prorocentrum</taxon>
    </lineage>
</organism>
<accession>A0ABN9PPL3</accession>
<dbReference type="EMBL" id="CAUYUJ010001113">
    <property type="protein sequence ID" value="CAK0794240.1"/>
    <property type="molecule type" value="Genomic_DNA"/>
</dbReference>
<name>A0ABN9PPL3_9DINO</name>
<gene>
    <name evidence="1" type="ORF">PCOR1329_LOCUS4303</name>
</gene>
<keyword evidence="2" id="KW-1185">Reference proteome</keyword>
<evidence type="ECO:0000313" key="2">
    <source>
        <dbReference type="Proteomes" id="UP001189429"/>
    </source>
</evidence>
<comment type="caution">
    <text evidence="1">The sequence shown here is derived from an EMBL/GenBank/DDBJ whole genome shotgun (WGS) entry which is preliminary data.</text>
</comment>
<sequence>MTIKCAYRRNCRFLDNDNYQDWLRALHNPRQRAWLESNQEKLHMKYYFDSLGFFETLDGNRAVISIMQGASDAGGRTGPCSLGSADYTRARVDPVSHVHDDDSTVLCAVGSASSPAVTGPPRLPHVLPQHSSNAPADESSCKPMHQAKQRLVAYRRLVPDLTPNKSHSNAVLKWCKDVVVGKEVAGDELASASLNMEPHVLQDLRVILAEAGDHDSGISWVSLWLKWGEPFTDSRSVAPGKNAQKRAENTLWYFGRAPPSLLS</sequence>
<evidence type="ECO:0000313" key="1">
    <source>
        <dbReference type="EMBL" id="CAK0794240.1"/>
    </source>
</evidence>
<dbReference type="Proteomes" id="UP001189429">
    <property type="component" value="Unassembled WGS sequence"/>
</dbReference>
<proteinExistence type="predicted"/>
<protein>
    <submittedName>
        <fullName evidence="1">Uncharacterized protein</fullName>
    </submittedName>
</protein>
<reference evidence="1" key="1">
    <citation type="submission" date="2023-10" db="EMBL/GenBank/DDBJ databases">
        <authorList>
            <person name="Chen Y."/>
            <person name="Shah S."/>
            <person name="Dougan E. K."/>
            <person name="Thang M."/>
            <person name="Chan C."/>
        </authorList>
    </citation>
    <scope>NUCLEOTIDE SEQUENCE [LARGE SCALE GENOMIC DNA]</scope>
</reference>